<sequence>MLFSSFLSLFSFWLKIMVSNLQHKLFSHVNVTVRKLDNEIEGLLRQVEKRSTFFVRGDLLAEATTIVIKTGVSTMLGVNLSGFNFSAPFKHLAEWHPV</sequence>
<keyword evidence="1" id="KW-0732">Signal</keyword>
<feature type="chain" id="PRO_5043043353" evidence="1">
    <location>
        <begin position="19"/>
        <end position="98"/>
    </location>
</feature>
<name>A0AAN9I5U4_CROPI</name>
<proteinExistence type="predicted"/>
<accession>A0AAN9I5U4</accession>
<keyword evidence="3" id="KW-1185">Reference proteome</keyword>
<gene>
    <name evidence="2" type="ORF">RIF29_27680</name>
</gene>
<protein>
    <submittedName>
        <fullName evidence="2">Uncharacterized protein</fullName>
    </submittedName>
</protein>
<comment type="caution">
    <text evidence="2">The sequence shown here is derived from an EMBL/GenBank/DDBJ whole genome shotgun (WGS) entry which is preliminary data.</text>
</comment>
<evidence type="ECO:0000313" key="3">
    <source>
        <dbReference type="Proteomes" id="UP001372338"/>
    </source>
</evidence>
<reference evidence="2 3" key="1">
    <citation type="submission" date="2024-01" db="EMBL/GenBank/DDBJ databases">
        <title>The genomes of 5 underutilized Papilionoideae crops provide insights into root nodulation and disease resistanc.</title>
        <authorList>
            <person name="Yuan L."/>
        </authorList>
    </citation>
    <scope>NUCLEOTIDE SEQUENCE [LARGE SCALE GENOMIC DNA]</scope>
    <source>
        <strain evidence="2">ZHUSHIDOU_FW_LH</strain>
        <tissue evidence="2">Leaf</tissue>
    </source>
</reference>
<feature type="signal peptide" evidence="1">
    <location>
        <begin position="1"/>
        <end position="18"/>
    </location>
</feature>
<evidence type="ECO:0000313" key="2">
    <source>
        <dbReference type="EMBL" id="KAK7261371.1"/>
    </source>
</evidence>
<dbReference type="EMBL" id="JAYWIO010000005">
    <property type="protein sequence ID" value="KAK7261371.1"/>
    <property type="molecule type" value="Genomic_DNA"/>
</dbReference>
<dbReference type="AlphaFoldDB" id="A0AAN9I5U4"/>
<dbReference type="Proteomes" id="UP001372338">
    <property type="component" value="Unassembled WGS sequence"/>
</dbReference>
<evidence type="ECO:0000256" key="1">
    <source>
        <dbReference type="SAM" id="SignalP"/>
    </source>
</evidence>
<organism evidence="2 3">
    <name type="scientific">Crotalaria pallida</name>
    <name type="common">Smooth rattlebox</name>
    <name type="synonym">Crotalaria striata</name>
    <dbReference type="NCBI Taxonomy" id="3830"/>
    <lineage>
        <taxon>Eukaryota</taxon>
        <taxon>Viridiplantae</taxon>
        <taxon>Streptophyta</taxon>
        <taxon>Embryophyta</taxon>
        <taxon>Tracheophyta</taxon>
        <taxon>Spermatophyta</taxon>
        <taxon>Magnoliopsida</taxon>
        <taxon>eudicotyledons</taxon>
        <taxon>Gunneridae</taxon>
        <taxon>Pentapetalae</taxon>
        <taxon>rosids</taxon>
        <taxon>fabids</taxon>
        <taxon>Fabales</taxon>
        <taxon>Fabaceae</taxon>
        <taxon>Papilionoideae</taxon>
        <taxon>50 kb inversion clade</taxon>
        <taxon>genistoids sensu lato</taxon>
        <taxon>core genistoids</taxon>
        <taxon>Crotalarieae</taxon>
        <taxon>Crotalaria</taxon>
    </lineage>
</organism>